<dbReference type="InParanoid" id="A0A151Z8H1"/>
<dbReference type="Pfam" id="PF00397">
    <property type="entry name" value="WW"/>
    <property type="match status" value="2"/>
</dbReference>
<dbReference type="SUPFAM" id="SSF49562">
    <property type="entry name" value="C2 domain (Calcium/lipid-binding domain, CaLB)"/>
    <property type="match status" value="1"/>
</dbReference>
<dbReference type="InterPro" id="IPR035892">
    <property type="entry name" value="C2_domain_sf"/>
</dbReference>
<dbReference type="GO" id="GO:0035329">
    <property type="term" value="P:hippo signaling"/>
    <property type="evidence" value="ECO:0007669"/>
    <property type="project" value="InterPro"/>
</dbReference>
<dbReference type="InterPro" id="IPR036020">
    <property type="entry name" value="WW_dom_sf"/>
</dbReference>
<dbReference type="InterPro" id="IPR001202">
    <property type="entry name" value="WW_dom"/>
</dbReference>
<comment type="caution">
    <text evidence="3">The sequence shown here is derived from an EMBL/GenBank/DDBJ whole genome shotgun (WGS) entry which is preliminary data.</text>
</comment>
<feature type="domain" description="WW" evidence="2">
    <location>
        <begin position="311"/>
        <end position="344"/>
    </location>
</feature>
<feature type="region of interest" description="Disordered" evidence="1">
    <location>
        <begin position="386"/>
        <end position="444"/>
    </location>
</feature>
<feature type="compositionally biased region" description="Low complexity" evidence="1">
    <location>
        <begin position="417"/>
        <end position="444"/>
    </location>
</feature>
<evidence type="ECO:0000259" key="2">
    <source>
        <dbReference type="PROSITE" id="PS50020"/>
    </source>
</evidence>
<dbReference type="GO" id="GO:0005829">
    <property type="term" value="C:cytosol"/>
    <property type="evidence" value="ECO:0007669"/>
    <property type="project" value="TreeGrafter"/>
</dbReference>
<dbReference type="Gene3D" id="2.20.70.10">
    <property type="match status" value="2"/>
</dbReference>
<dbReference type="SUPFAM" id="SSF51045">
    <property type="entry name" value="WW domain"/>
    <property type="match status" value="2"/>
</dbReference>
<feature type="domain" description="WW" evidence="2">
    <location>
        <begin position="477"/>
        <end position="510"/>
    </location>
</feature>
<dbReference type="STRING" id="361077.A0A151Z8H1"/>
<dbReference type="OrthoDB" id="67700at2759"/>
<protein>
    <submittedName>
        <fullName evidence="3">WW domain-containing protein</fullName>
    </submittedName>
</protein>
<dbReference type="Pfam" id="PF00168">
    <property type="entry name" value="C2"/>
    <property type="match status" value="1"/>
</dbReference>
<feature type="compositionally biased region" description="Basic and acidic residues" evidence="1">
    <location>
        <begin position="393"/>
        <end position="402"/>
    </location>
</feature>
<dbReference type="Proteomes" id="UP000076078">
    <property type="component" value="Unassembled WGS sequence"/>
</dbReference>
<evidence type="ECO:0000313" key="3">
    <source>
        <dbReference type="EMBL" id="KYQ90235.1"/>
    </source>
</evidence>
<dbReference type="InterPro" id="IPR000008">
    <property type="entry name" value="C2_dom"/>
</dbReference>
<accession>A0A151Z8H1</accession>
<gene>
    <name evidence="3" type="ORF">DLAC_08836</name>
</gene>
<reference evidence="3 4" key="1">
    <citation type="submission" date="2015-12" db="EMBL/GenBank/DDBJ databases">
        <title>Dictyostelia acquired genes for synthesis and detection of signals that induce cell-type specialization by lateral gene transfer from prokaryotes.</title>
        <authorList>
            <person name="Gloeckner G."/>
            <person name="Schaap P."/>
        </authorList>
    </citation>
    <scope>NUCLEOTIDE SEQUENCE [LARGE SCALE GENOMIC DNA]</scope>
    <source>
        <strain evidence="3 4">TK</strain>
    </source>
</reference>
<dbReference type="InterPro" id="IPR030030">
    <property type="entry name" value="Sav"/>
</dbReference>
<dbReference type="GO" id="GO:0008285">
    <property type="term" value="P:negative regulation of cell population proliferation"/>
    <property type="evidence" value="ECO:0007669"/>
    <property type="project" value="TreeGrafter"/>
</dbReference>
<dbReference type="PANTHER" id="PTHR47522">
    <property type="entry name" value="SALVADOR FAMILY WW DOMAIN-CONTAINING PROTEIN 1"/>
    <property type="match status" value="1"/>
</dbReference>
<dbReference type="Gene3D" id="2.60.40.150">
    <property type="entry name" value="C2 domain"/>
    <property type="match status" value="1"/>
</dbReference>
<proteinExistence type="predicted"/>
<dbReference type="PANTHER" id="PTHR47522:SF2">
    <property type="entry name" value="PROTEIN SALVADOR HOMOLOG 1"/>
    <property type="match status" value="1"/>
</dbReference>
<dbReference type="SMART" id="SM00456">
    <property type="entry name" value="WW"/>
    <property type="match status" value="2"/>
</dbReference>
<dbReference type="GO" id="GO:0060090">
    <property type="term" value="F:molecular adaptor activity"/>
    <property type="evidence" value="ECO:0007669"/>
    <property type="project" value="InterPro"/>
</dbReference>
<keyword evidence="4" id="KW-1185">Reference proteome</keyword>
<dbReference type="FunCoup" id="A0A151Z8H1">
    <property type="interactions" value="26"/>
</dbReference>
<feature type="compositionally biased region" description="Polar residues" evidence="1">
    <location>
        <begin position="403"/>
        <end position="416"/>
    </location>
</feature>
<dbReference type="PROSITE" id="PS50020">
    <property type="entry name" value="WW_DOMAIN_2"/>
    <property type="match status" value="2"/>
</dbReference>
<evidence type="ECO:0000256" key="1">
    <source>
        <dbReference type="SAM" id="MobiDB-lite"/>
    </source>
</evidence>
<sequence>MTSLARTIEKFNIKLHHLSVSHTNKRRQLYVTGDFDSFKQFKTEVKKSSEDGSCTWHDVVLEFQYETKYIHKLDHKNFKLHVYKKKSIGSDTLLGSFNVDLYTLATGPIEHDVIFSKGNLGVGRCQFKLEMLHITNVKINILTLFTADLKTSSNHDATIYMEYSLNQNNILKMPAIQGSSCPSWLNSPPIAQNISLKELVDSDIVFKLKEQKSMSKDIVVGSLIIPIKSIFSFIEGDEKIVKSVLVDATSNKSVADINVKIKFNDIPMFAQLRGGIHGEMGIKNPEPFFSGVPLPKLLGDDSGKAVSDQGIKLPQGWEARTDIVGRTYYVDHNTKQSTWISPLSNQTSQSVMAQERIRSSTYTKPTPRETKAAILIQRTYRKHKKDLYNKTIRNPDKYKSVDPNKQSVTSDKFFSYQSPQPQTQTSQPQITQPQPALQPQQHPPGIVQVNFNSQPQLFYPTTVPQVQQQQSFRQTTPPLPPGWDVKMDPYGRIYYIDHNTRTTTWRHPHQYTVATVQSR</sequence>
<dbReference type="AlphaFoldDB" id="A0A151Z8H1"/>
<dbReference type="CDD" id="cd00201">
    <property type="entry name" value="WW"/>
    <property type="match status" value="2"/>
</dbReference>
<dbReference type="OMA" id="WECRIDD"/>
<evidence type="ECO:0000313" key="4">
    <source>
        <dbReference type="Proteomes" id="UP000076078"/>
    </source>
</evidence>
<name>A0A151Z8H1_TIELA</name>
<organism evidence="3 4">
    <name type="scientific">Tieghemostelium lacteum</name>
    <name type="common">Slime mold</name>
    <name type="synonym">Dictyostelium lacteum</name>
    <dbReference type="NCBI Taxonomy" id="361077"/>
    <lineage>
        <taxon>Eukaryota</taxon>
        <taxon>Amoebozoa</taxon>
        <taxon>Evosea</taxon>
        <taxon>Eumycetozoa</taxon>
        <taxon>Dictyostelia</taxon>
        <taxon>Dictyosteliales</taxon>
        <taxon>Raperosteliaceae</taxon>
        <taxon>Tieghemostelium</taxon>
    </lineage>
</organism>
<dbReference type="EMBL" id="LODT01000037">
    <property type="protein sequence ID" value="KYQ90235.1"/>
    <property type="molecule type" value="Genomic_DNA"/>
</dbReference>
<dbReference type="CDD" id="cd00030">
    <property type="entry name" value="C2"/>
    <property type="match status" value="1"/>
</dbReference>